<dbReference type="InterPro" id="IPR002560">
    <property type="entry name" value="Transposase_DDE"/>
</dbReference>
<keyword evidence="3" id="KW-1185">Reference proteome</keyword>
<dbReference type="Pfam" id="PF14690">
    <property type="entry name" value="Zn_ribbon_ISL3"/>
    <property type="match status" value="1"/>
</dbReference>
<dbReference type="AlphaFoldDB" id="A0A010YPT7"/>
<dbReference type="PANTHER" id="PTHR33498:SF1">
    <property type="entry name" value="TRANSPOSASE FOR INSERTION SEQUENCE ELEMENT IS1557"/>
    <property type="match status" value="1"/>
</dbReference>
<comment type="caution">
    <text evidence="2">The sequence shown here is derived from an EMBL/GenBank/DDBJ whole genome shotgun (WGS) entry which is preliminary data.</text>
</comment>
<gene>
    <name evidence="2" type="ORF">CryarDRAFT_3346</name>
</gene>
<proteinExistence type="predicted"/>
<dbReference type="RefSeq" id="WP_063725720.1">
    <property type="nucleotide sequence ID" value="NZ_KK073874.1"/>
</dbReference>
<evidence type="ECO:0000259" key="1">
    <source>
        <dbReference type="PROSITE" id="PS50531"/>
    </source>
</evidence>
<dbReference type="Proteomes" id="UP000021053">
    <property type="component" value="Unassembled WGS sequence"/>
</dbReference>
<dbReference type="NCBIfam" id="NF033550">
    <property type="entry name" value="transpos_ISL3"/>
    <property type="match status" value="1"/>
</dbReference>
<dbReference type="Pfam" id="PF01610">
    <property type="entry name" value="DDE_Tnp_ISL3"/>
    <property type="match status" value="2"/>
</dbReference>
<dbReference type="InterPro" id="IPR017894">
    <property type="entry name" value="HTH_IS21_transposase_type"/>
</dbReference>
<name>A0A010YPT7_9ACTN</name>
<accession>A0A010YPT7</accession>
<dbReference type="PROSITE" id="PS50531">
    <property type="entry name" value="HTH_IS21"/>
    <property type="match status" value="1"/>
</dbReference>
<feature type="domain" description="HTH IS21-type" evidence="1">
    <location>
        <begin position="294"/>
        <end position="357"/>
    </location>
</feature>
<dbReference type="EMBL" id="JFBT01000001">
    <property type="protein sequence ID" value="EXG82195.1"/>
    <property type="molecule type" value="Genomic_DNA"/>
</dbReference>
<dbReference type="InterPro" id="IPR029261">
    <property type="entry name" value="Transposase_Znf"/>
</dbReference>
<protein>
    <submittedName>
        <fullName evidence="2">Transposase family protein</fullName>
    </submittedName>
</protein>
<dbReference type="HOGENOM" id="CLU_029608_5_1_11"/>
<dbReference type="PATRIC" id="fig|927661.3.peg.3304"/>
<reference evidence="2 3" key="1">
    <citation type="submission" date="2013-07" db="EMBL/GenBank/DDBJ databases">
        <authorList>
            <consortium name="DOE Joint Genome Institute"/>
            <person name="Eisen J."/>
            <person name="Huntemann M."/>
            <person name="Han J."/>
            <person name="Chen A."/>
            <person name="Kyrpides N."/>
            <person name="Mavromatis K."/>
            <person name="Markowitz V."/>
            <person name="Palaniappan K."/>
            <person name="Ivanova N."/>
            <person name="Schaumberg A."/>
            <person name="Pati A."/>
            <person name="Liolios K."/>
            <person name="Nordberg H.P."/>
            <person name="Cantor M.N."/>
            <person name="Hua S.X."/>
            <person name="Woyke T."/>
        </authorList>
    </citation>
    <scope>NUCLEOTIDE SEQUENCE [LARGE SCALE GENOMIC DNA]</scope>
    <source>
        <strain evidence="2 3">DSM 44712</strain>
    </source>
</reference>
<dbReference type="InterPro" id="IPR047951">
    <property type="entry name" value="Transpos_ISL3"/>
</dbReference>
<sequence length="532" mass="58794">MKRSWLVVQRCEAAQELLPHLAGIEIDEVVGGESGVLLAAGVRGQRAECPGCTASSTRVHSRYRRRIADAPTAGRSTQIWLRVRRFFCENTACEKKTFVEQVAGLTRRWARCTDSLRRMLTAVGLALAGRAGARLTAVLGMPVSRHSLLRLVRGLPDPPVSPVSPVTVLGVDDYAVKRGHHYGTVLVDCQTGKAIDLLLGRDADPLAEWLQAHPKPVVICRDRATAYAEGAATGAPEAQQVADRFHLWQNLATAVERTVIGHKRCLEEPAVPAAETSRSPATEPTGAMADRRKANHALVHDLVAQGASFRQIAEHLGWSQRTVARYAHAKAWQELMVGQKPRPSLLDPFIPYLRERIDQGCLRATRLHREVTTQGFTGGYGIVRAFVEQHRMKPDLERVRRPASVREVTGWICRHPDNLVEHDSQRLQAILERCPELNTAAELVRSFADMLTHLHGHRLGTWIASAQASAPSPIARFATSLTNDLAAVTAGLSQPHNSGPVEGNVNRIKMIKRQMYGRARFDLLRKRVLLAR</sequence>
<organism evidence="2 3">
    <name type="scientific">Cryptosporangium arvum DSM 44712</name>
    <dbReference type="NCBI Taxonomy" id="927661"/>
    <lineage>
        <taxon>Bacteria</taxon>
        <taxon>Bacillati</taxon>
        <taxon>Actinomycetota</taxon>
        <taxon>Actinomycetes</taxon>
        <taxon>Cryptosporangiales</taxon>
        <taxon>Cryptosporangiaceae</taxon>
        <taxon>Cryptosporangium</taxon>
    </lineage>
</organism>
<dbReference type="PANTHER" id="PTHR33498">
    <property type="entry name" value="TRANSPOSASE FOR INSERTION SEQUENCE ELEMENT IS1557"/>
    <property type="match status" value="1"/>
</dbReference>
<dbReference type="Gene3D" id="1.10.10.60">
    <property type="entry name" value="Homeodomain-like"/>
    <property type="match status" value="1"/>
</dbReference>
<dbReference type="OrthoDB" id="3238779at2"/>
<evidence type="ECO:0000313" key="2">
    <source>
        <dbReference type="EMBL" id="EXG82195.1"/>
    </source>
</evidence>
<evidence type="ECO:0000313" key="3">
    <source>
        <dbReference type="Proteomes" id="UP000021053"/>
    </source>
</evidence>